<dbReference type="Proteomes" id="UP000029921">
    <property type="component" value="Unassembled WGS sequence"/>
</dbReference>
<evidence type="ECO:0000313" key="1">
    <source>
        <dbReference type="EMBL" id="TLD91372.1"/>
    </source>
</evidence>
<name>A0A4V6I195_9HELI</name>
<proteinExistence type="predicted"/>
<keyword evidence="2" id="KW-1185">Reference proteome</keyword>
<comment type="caution">
    <text evidence="1">The sequence shown here is derived from an EMBL/GenBank/DDBJ whole genome shotgun (WGS) entry which is preliminary data.</text>
</comment>
<dbReference type="EMBL" id="JRPE02000015">
    <property type="protein sequence ID" value="TLD91372.1"/>
    <property type="molecule type" value="Genomic_DNA"/>
</dbReference>
<accession>A0A4V6I195</accession>
<dbReference type="AlphaFoldDB" id="A0A4V6I195"/>
<gene>
    <name evidence="1" type="ORF">LS74_009010</name>
</gene>
<organism evidence="1 2">
    <name type="scientific">Helicobacter magdeburgensis</name>
    <dbReference type="NCBI Taxonomy" id="471858"/>
    <lineage>
        <taxon>Bacteria</taxon>
        <taxon>Pseudomonadati</taxon>
        <taxon>Campylobacterota</taxon>
        <taxon>Epsilonproteobacteria</taxon>
        <taxon>Campylobacterales</taxon>
        <taxon>Helicobacteraceae</taxon>
        <taxon>Helicobacter</taxon>
    </lineage>
</organism>
<evidence type="ECO:0008006" key="3">
    <source>
        <dbReference type="Google" id="ProtNLM"/>
    </source>
</evidence>
<protein>
    <recommendedName>
        <fullName evidence="3">Sel1 repeat family protein</fullName>
    </recommendedName>
</protein>
<evidence type="ECO:0000313" key="2">
    <source>
        <dbReference type="Proteomes" id="UP000029921"/>
    </source>
</evidence>
<sequence length="223" mass="24900">MRILKAIAFTSILCLGAFSQDEVVSLDEMEKIFSDVRKNVGGDAELVEAMTFETGSAEIPQDLPRALSVHARLYQQNKNPIAAYKLGMLAWNYEKAPKSISPELIKILNSAGGIQAKDYFLAGTQNKEIRYQEVTKLNSIILGIYLFLHDDMKGSIQALNMSDSVASNSLSQLYLAFNYLKLKDINMANFYLSKACFHENPEPSVVNFCKNSDSLKRTAALRQ</sequence>
<dbReference type="RefSeq" id="WP_034588197.1">
    <property type="nucleotide sequence ID" value="NZ_JRPE02000015.1"/>
</dbReference>
<reference evidence="1 2" key="1">
    <citation type="journal article" date="2014" name="Genome Announc.">
        <title>Draft genome sequences of eight enterohepatic helicobacter species isolated from both laboratory and wild rodents.</title>
        <authorList>
            <person name="Sheh A."/>
            <person name="Shen Z."/>
            <person name="Fox J.G."/>
        </authorList>
    </citation>
    <scope>NUCLEOTIDE SEQUENCE [LARGE SCALE GENOMIC DNA]</scope>
    <source>
        <strain evidence="1 2">MIT 96-1001</strain>
    </source>
</reference>